<protein>
    <submittedName>
        <fullName evidence="2">Uncharacterized protein</fullName>
    </submittedName>
</protein>
<organism evidence="2 3">
    <name type="scientific">Prorocentrum cordatum</name>
    <dbReference type="NCBI Taxonomy" id="2364126"/>
    <lineage>
        <taxon>Eukaryota</taxon>
        <taxon>Sar</taxon>
        <taxon>Alveolata</taxon>
        <taxon>Dinophyceae</taxon>
        <taxon>Prorocentrales</taxon>
        <taxon>Prorocentraceae</taxon>
        <taxon>Prorocentrum</taxon>
    </lineage>
</organism>
<dbReference type="EMBL" id="CAUYUJ010017509">
    <property type="protein sequence ID" value="CAK0875416.1"/>
    <property type="molecule type" value="Genomic_DNA"/>
</dbReference>
<feature type="region of interest" description="Disordered" evidence="1">
    <location>
        <begin position="70"/>
        <end position="99"/>
    </location>
</feature>
<sequence length="175" mass="17940">AALRAPAEPRRATLPRAVQAILRERQLQQGRGVPLLARREGQGPAPTEAQETIDLHVLGEKPVHPRLGLHVRARAGGAGNHHRGEGGGGDAEAAPVGSVSTLRHAARRLGVSRVRGPAVRAQRALPPLRGLQGARAAAPEEARQGLSSAEGGSAGSAGAGAGPPPAQGRPEVQRR</sequence>
<proteinExistence type="predicted"/>
<comment type="caution">
    <text evidence="2">The sequence shown here is derived from an EMBL/GenBank/DDBJ whole genome shotgun (WGS) entry which is preliminary data.</text>
</comment>
<reference evidence="2" key="1">
    <citation type="submission" date="2023-10" db="EMBL/GenBank/DDBJ databases">
        <authorList>
            <person name="Chen Y."/>
            <person name="Shah S."/>
            <person name="Dougan E. K."/>
            <person name="Thang M."/>
            <person name="Chan C."/>
        </authorList>
    </citation>
    <scope>NUCLEOTIDE SEQUENCE [LARGE SCALE GENOMIC DNA]</scope>
</reference>
<dbReference type="Proteomes" id="UP001189429">
    <property type="component" value="Unassembled WGS sequence"/>
</dbReference>
<name>A0ABN9VQW4_9DINO</name>
<feature type="non-terminal residue" evidence="2">
    <location>
        <position position="175"/>
    </location>
</feature>
<accession>A0ABN9VQW4</accession>
<evidence type="ECO:0000313" key="2">
    <source>
        <dbReference type="EMBL" id="CAK0875416.1"/>
    </source>
</evidence>
<evidence type="ECO:0000313" key="3">
    <source>
        <dbReference type="Proteomes" id="UP001189429"/>
    </source>
</evidence>
<feature type="compositionally biased region" description="Gly residues" evidence="1">
    <location>
        <begin position="152"/>
        <end position="161"/>
    </location>
</feature>
<feature type="region of interest" description="Disordered" evidence="1">
    <location>
        <begin position="123"/>
        <end position="175"/>
    </location>
</feature>
<keyword evidence="3" id="KW-1185">Reference proteome</keyword>
<evidence type="ECO:0000256" key="1">
    <source>
        <dbReference type="SAM" id="MobiDB-lite"/>
    </source>
</evidence>
<gene>
    <name evidence="2" type="ORF">PCOR1329_LOCUS60093</name>
</gene>
<feature type="non-terminal residue" evidence="2">
    <location>
        <position position="1"/>
    </location>
</feature>